<reference evidence="3" key="1">
    <citation type="submission" date="2018-11" db="EMBL/GenBank/DDBJ databases">
        <title>Proposal to divide the Flavobacteriaceae and reorganize its genera based on Amino Acid Identity values calculated from whole genome sequences.</title>
        <authorList>
            <person name="Nicholson A.C."/>
            <person name="Gulvik C.A."/>
            <person name="Whitney A.M."/>
            <person name="Humrighouse B.W."/>
            <person name="Bell M."/>
            <person name="Holmes B."/>
            <person name="Steigerwalt A."/>
            <person name="Villarma A."/>
            <person name="Sheth M."/>
            <person name="Batra D."/>
            <person name="Pryor J."/>
            <person name="Bernardet J.-F."/>
            <person name="Hugo C."/>
            <person name="Kampfer P."/>
            <person name="Newman J."/>
            <person name="Mcquiston J.R."/>
        </authorList>
    </citation>
    <scope>NUCLEOTIDE SEQUENCE [LARGE SCALE GENOMIC DNA]</scope>
    <source>
        <strain evidence="3">DSM 22165</strain>
    </source>
</reference>
<dbReference type="EMBL" id="RJTU01000015">
    <property type="protein sequence ID" value="ROI14647.1"/>
    <property type="molecule type" value="Genomic_DNA"/>
</dbReference>
<name>A0A3N0XB85_9FLAO</name>
<dbReference type="AlphaFoldDB" id="A0A3N0XB85"/>
<proteinExistence type="predicted"/>
<evidence type="ECO:0000256" key="1">
    <source>
        <dbReference type="ARBA" id="ARBA00022729"/>
    </source>
</evidence>
<evidence type="ECO:0000313" key="2">
    <source>
        <dbReference type="EMBL" id="ROI14647.1"/>
    </source>
</evidence>
<protein>
    <submittedName>
        <fullName evidence="2">Uncharacterized protein</fullName>
    </submittedName>
</protein>
<dbReference type="InterPro" id="IPR022263">
    <property type="entry name" value="KxYKxGKxW"/>
</dbReference>
<dbReference type="RefSeq" id="WP_123280524.1">
    <property type="nucleotide sequence ID" value="NZ_FNWX01000002.1"/>
</dbReference>
<dbReference type="NCBIfam" id="TIGR03715">
    <property type="entry name" value="KxYKxGKxW"/>
    <property type="match status" value="1"/>
</dbReference>
<organism evidence="2 3">
    <name type="scientific">Epilithonimonas hominis</name>
    <dbReference type="NCBI Taxonomy" id="420404"/>
    <lineage>
        <taxon>Bacteria</taxon>
        <taxon>Pseudomonadati</taxon>
        <taxon>Bacteroidota</taxon>
        <taxon>Flavobacteriia</taxon>
        <taxon>Flavobacteriales</taxon>
        <taxon>Weeksellaceae</taxon>
        <taxon>Chryseobacterium group</taxon>
        <taxon>Epilithonimonas</taxon>
    </lineage>
</organism>
<sequence length="21" mass="2702">MILFIYHLQRYRLYKSGNLWS</sequence>
<gene>
    <name evidence="2" type="ORF">EGH73_02150</name>
</gene>
<accession>A0A3N0XB85</accession>
<evidence type="ECO:0000313" key="3">
    <source>
        <dbReference type="Proteomes" id="UP000267623"/>
    </source>
</evidence>
<keyword evidence="1" id="KW-0732">Signal</keyword>
<reference evidence="3" key="2">
    <citation type="submission" date="2018-11" db="EMBL/GenBank/DDBJ databases">
        <title>Proposal to divide the Flavobacteriaceae and reorganize its genera based on Amino Acid Identity values calculated from whole genome sequences.</title>
        <authorList>
            <person name="Nicholson A.C."/>
            <person name="Gulvik C.A."/>
            <person name="Whitney A.M."/>
            <person name="Humrighouse B.W."/>
            <person name="Bell M."/>
            <person name="Holmes B."/>
            <person name="Steigerwalt A."/>
            <person name="Villarma A."/>
            <person name="Sheth M."/>
            <person name="Batra D."/>
            <person name="Pryor J."/>
            <person name="Bernardet J.-F."/>
            <person name="Hugo C."/>
            <person name="Kampfer P."/>
            <person name="Newman J."/>
            <person name="Mcquiston J."/>
        </authorList>
    </citation>
    <scope>NUCLEOTIDE SEQUENCE [LARGE SCALE GENOMIC DNA]</scope>
    <source>
        <strain evidence="3">DSM 22165</strain>
    </source>
</reference>
<comment type="caution">
    <text evidence="2">The sequence shown here is derived from an EMBL/GenBank/DDBJ whole genome shotgun (WGS) entry which is preliminary data.</text>
</comment>
<dbReference type="Proteomes" id="UP000267623">
    <property type="component" value="Unassembled WGS sequence"/>
</dbReference>